<dbReference type="InParanoid" id="A0A6P7H378"/>
<dbReference type="AlphaFoldDB" id="A0A6P7H378"/>
<dbReference type="PANTHER" id="PTHR33936:SF24">
    <property type="entry name" value="C2H2-TYPE DOMAIN-CONTAINING PROTEIN"/>
    <property type="match status" value="1"/>
</dbReference>
<dbReference type="RefSeq" id="XP_028152977.1">
    <property type="nucleotide sequence ID" value="XM_028297176.1"/>
</dbReference>
<proteinExistence type="predicted"/>
<protein>
    <submittedName>
        <fullName evidence="1">Uncharacterized protein LOC114346435</fullName>
    </submittedName>
</protein>
<organism evidence="1">
    <name type="scientific">Diabrotica virgifera virgifera</name>
    <name type="common">western corn rootworm</name>
    <dbReference type="NCBI Taxonomy" id="50390"/>
    <lineage>
        <taxon>Eukaryota</taxon>
        <taxon>Metazoa</taxon>
        <taxon>Ecdysozoa</taxon>
        <taxon>Arthropoda</taxon>
        <taxon>Hexapoda</taxon>
        <taxon>Insecta</taxon>
        <taxon>Pterygota</taxon>
        <taxon>Neoptera</taxon>
        <taxon>Endopterygota</taxon>
        <taxon>Coleoptera</taxon>
        <taxon>Polyphaga</taxon>
        <taxon>Cucujiformia</taxon>
        <taxon>Chrysomeloidea</taxon>
        <taxon>Chrysomelidae</taxon>
        <taxon>Galerucinae</taxon>
        <taxon>Diabroticina</taxon>
        <taxon>Diabroticites</taxon>
        <taxon>Diabrotica</taxon>
    </lineage>
</organism>
<dbReference type="InterPro" id="IPR052797">
    <property type="entry name" value="RegFact_GeneExpr_CellDeath"/>
</dbReference>
<reference evidence="1" key="1">
    <citation type="submission" date="2025-08" db="UniProtKB">
        <authorList>
            <consortium name="RefSeq"/>
        </authorList>
    </citation>
    <scope>IDENTIFICATION</scope>
    <source>
        <tissue evidence="1">Whole insect</tissue>
    </source>
</reference>
<name>A0A6P7H378_DIAVI</name>
<dbReference type="PANTHER" id="PTHR33936">
    <property type="entry name" value="PROTEIN CBG17840"/>
    <property type="match status" value="1"/>
</dbReference>
<evidence type="ECO:0000313" key="1">
    <source>
        <dbReference type="RefSeq" id="XP_028152977.1"/>
    </source>
</evidence>
<sequence>MLNHLTSCHNIEIETQDYTFSSVAEFEEWRNEVEEECKTRFRKRKTKSSKHHTSGKYFFFVFEVYNFNQFFLGGCIATFVKTHVGHRSDFGHTSLSKNEKEEIAKKIAEKIPFANILDEIRDSVVNSNLKRVHLTTKKDLFNIEHAYQLAHPPTWHKNDAISIEAEVNSMKEQGECVLFFISLEMFITKIIPSLKMKTLC</sequence>
<gene>
    <name evidence="1" type="primary">LOC114346435</name>
</gene>
<accession>A0A6P7H378</accession>